<gene>
    <name evidence="1" type="ORF">PMAYCL1PPCAC_33006</name>
</gene>
<evidence type="ECO:0000313" key="2">
    <source>
        <dbReference type="Proteomes" id="UP001328107"/>
    </source>
</evidence>
<feature type="non-terminal residue" evidence="1">
    <location>
        <position position="1"/>
    </location>
</feature>
<organism evidence="1 2">
    <name type="scientific">Pristionchus mayeri</name>
    <dbReference type="NCBI Taxonomy" id="1317129"/>
    <lineage>
        <taxon>Eukaryota</taxon>
        <taxon>Metazoa</taxon>
        <taxon>Ecdysozoa</taxon>
        <taxon>Nematoda</taxon>
        <taxon>Chromadorea</taxon>
        <taxon>Rhabditida</taxon>
        <taxon>Rhabditina</taxon>
        <taxon>Diplogasteromorpha</taxon>
        <taxon>Diplogasteroidea</taxon>
        <taxon>Neodiplogasteridae</taxon>
        <taxon>Pristionchus</taxon>
    </lineage>
</organism>
<accession>A0AAN5DFY5</accession>
<evidence type="ECO:0008006" key="3">
    <source>
        <dbReference type="Google" id="ProtNLM"/>
    </source>
</evidence>
<dbReference type="GO" id="GO:0000271">
    <property type="term" value="P:polysaccharide biosynthetic process"/>
    <property type="evidence" value="ECO:0007669"/>
    <property type="project" value="TreeGrafter"/>
</dbReference>
<evidence type="ECO:0000313" key="1">
    <source>
        <dbReference type="EMBL" id="GMR62811.1"/>
    </source>
</evidence>
<name>A0AAN5DFY5_9BILA</name>
<protein>
    <recommendedName>
        <fullName evidence="3">SGNH domain-containing protein</fullName>
    </recommendedName>
</protein>
<comment type="caution">
    <text evidence="1">The sequence shown here is derived from an EMBL/GenBank/DDBJ whole genome shotgun (WGS) entry which is preliminary data.</text>
</comment>
<dbReference type="GO" id="GO:0016020">
    <property type="term" value="C:membrane"/>
    <property type="evidence" value="ECO:0007669"/>
    <property type="project" value="TreeGrafter"/>
</dbReference>
<keyword evidence="2" id="KW-1185">Reference proteome</keyword>
<proteinExistence type="predicted"/>
<dbReference type="InterPro" id="IPR050879">
    <property type="entry name" value="Acyltransferase_3"/>
</dbReference>
<sequence length="174" mass="19572">ECEADPEGIRMRDGYSTGSKGECLWTANNASAPVKILVLGNSIGHLAGKILHKVLEGNKDVRELRLFTLHYTIDQPAFCAPFLETWRKMVERMQPDITLLITNDSGELRQPIADLKTDKILAAYVEFLKPLSENSKYLVLDEFYPASATNGAFMSPQVFIILRICKYPVGRAYF</sequence>
<dbReference type="Proteomes" id="UP001328107">
    <property type="component" value="Unassembled WGS sequence"/>
</dbReference>
<dbReference type="PANTHER" id="PTHR23028:SF53">
    <property type="entry name" value="ACYL_TRANSF_3 DOMAIN-CONTAINING PROTEIN"/>
    <property type="match status" value="1"/>
</dbReference>
<dbReference type="PANTHER" id="PTHR23028">
    <property type="entry name" value="ACETYLTRANSFERASE"/>
    <property type="match status" value="1"/>
</dbReference>
<dbReference type="EMBL" id="BTRK01000006">
    <property type="protein sequence ID" value="GMR62811.1"/>
    <property type="molecule type" value="Genomic_DNA"/>
</dbReference>
<reference evidence="2" key="1">
    <citation type="submission" date="2022-10" db="EMBL/GenBank/DDBJ databases">
        <title>Genome assembly of Pristionchus species.</title>
        <authorList>
            <person name="Yoshida K."/>
            <person name="Sommer R.J."/>
        </authorList>
    </citation>
    <scope>NUCLEOTIDE SEQUENCE [LARGE SCALE GENOMIC DNA]</scope>
    <source>
        <strain evidence="2">RS5460</strain>
    </source>
</reference>
<dbReference type="AlphaFoldDB" id="A0AAN5DFY5"/>